<keyword evidence="3" id="KW-1185">Reference proteome</keyword>
<proteinExistence type="predicted"/>
<protein>
    <submittedName>
        <fullName evidence="2">Unconventional myosin-Vb</fullName>
    </submittedName>
</protein>
<dbReference type="EMBL" id="BPLR01015777">
    <property type="protein sequence ID" value="GIY78644.1"/>
    <property type="molecule type" value="Genomic_DNA"/>
</dbReference>
<feature type="region of interest" description="Disordered" evidence="1">
    <location>
        <begin position="162"/>
        <end position="195"/>
    </location>
</feature>
<feature type="compositionally biased region" description="Basic and acidic residues" evidence="1">
    <location>
        <begin position="162"/>
        <end position="188"/>
    </location>
</feature>
<comment type="caution">
    <text evidence="2">The sequence shown here is derived from an EMBL/GenBank/DDBJ whole genome shotgun (WGS) entry which is preliminary data.</text>
</comment>
<dbReference type="AlphaFoldDB" id="A0AAV4W9S1"/>
<name>A0AAV4W9S1_CAEEX</name>
<sequence>MLILCSPAARKQELANQASGHRKLVLKTKVKQLEETVRAYDNRVLELVQTIVEHLNKDNIKLKEDLDRMNEAIKAKEKGAIETAAAGGIFCRTAAYQKLLKENARLEQRYENLQGEMSRVRGGHRRTPSNVSLGSVRSDDVGYGSIRSKDKENVHLKLDDVHWDDHSVKSEKNRLEKKLENMEAKEEDSPQEENS</sequence>
<evidence type="ECO:0000256" key="1">
    <source>
        <dbReference type="SAM" id="MobiDB-lite"/>
    </source>
</evidence>
<organism evidence="2 3">
    <name type="scientific">Caerostris extrusa</name>
    <name type="common">Bark spider</name>
    <name type="synonym">Caerostris bankana</name>
    <dbReference type="NCBI Taxonomy" id="172846"/>
    <lineage>
        <taxon>Eukaryota</taxon>
        <taxon>Metazoa</taxon>
        <taxon>Ecdysozoa</taxon>
        <taxon>Arthropoda</taxon>
        <taxon>Chelicerata</taxon>
        <taxon>Arachnida</taxon>
        <taxon>Araneae</taxon>
        <taxon>Araneomorphae</taxon>
        <taxon>Entelegynae</taxon>
        <taxon>Araneoidea</taxon>
        <taxon>Araneidae</taxon>
        <taxon>Caerostris</taxon>
    </lineage>
</organism>
<reference evidence="2 3" key="1">
    <citation type="submission" date="2021-06" db="EMBL/GenBank/DDBJ databases">
        <title>Caerostris extrusa draft genome.</title>
        <authorList>
            <person name="Kono N."/>
            <person name="Arakawa K."/>
        </authorList>
    </citation>
    <scope>NUCLEOTIDE SEQUENCE [LARGE SCALE GENOMIC DNA]</scope>
</reference>
<evidence type="ECO:0000313" key="3">
    <source>
        <dbReference type="Proteomes" id="UP001054945"/>
    </source>
</evidence>
<evidence type="ECO:0000313" key="2">
    <source>
        <dbReference type="EMBL" id="GIY78644.1"/>
    </source>
</evidence>
<gene>
    <name evidence="2" type="primary">X975_08940</name>
    <name evidence="2" type="ORF">CEXT_593021</name>
</gene>
<dbReference type="Proteomes" id="UP001054945">
    <property type="component" value="Unassembled WGS sequence"/>
</dbReference>
<feature type="region of interest" description="Disordered" evidence="1">
    <location>
        <begin position="119"/>
        <end position="146"/>
    </location>
</feature>
<accession>A0AAV4W9S1</accession>